<keyword evidence="3" id="KW-1185">Reference proteome</keyword>
<dbReference type="AlphaFoldDB" id="A0A9X1XLZ7"/>
<evidence type="ECO:0000313" key="2">
    <source>
        <dbReference type="EMBL" id="MCK6264926.1"/>
    </source>
</evidence>
<reference evidence="2" key="1">
    <citation type="submission" date="2021-11" db="EMBL/GenBank/DDBJ databases">
        <title>Vibrio ZSDE26 sp. nov. and Vibrio ZSDZ34 sp. nov., isolated from coastal seawater in Qingdao.</title>
        <authorList>
            <person name="Zhang P."/>
        </authorList>
    </citation>
    <scope>NUCLEOTIDE SEQUENCE</scope>
    <source>
        <strain evidence="2">ZSDE26</strain>
    </source>
</reference>
<organism evidence="2 3">
    <name type="scientific">Vibrio amylolyticus</name>
    <dbReference type="NCBI Taxonomy" id="2847292"/>
    <lineage>
        <taxon>Bacteria</taxon>
        <taxon>Pseudomonadati</taxon>
        <taxon>Pseudomonadota</taxon>
        <taxon>Gammaproteobacteria</taxon>
        <taxon>Vibrionales</taxon>
        <taxon>Vibrionaceae</taxon>
        <taxon>Vibrio</taxon>
    </lineage>
</organism>
<gene>
    <name evidence="2" type="ORF">KP803_16730</name>
</gene>
<dbReference type="Proteomes" id="UP001139559">
    <property type="component" value="Unassembled WGS sequence"/>
</dbReference>
<name>A0A9X1XLZ7_9VIBR</name>
<sequence length="103" mass="11590">MEKLRDLQGLGPKSEAMLIDAGIDSVAMLKEKGAIRSFIQVKKHGAINPSLNLLYALVGALEGTHWLHIVKRRKVDLIMQLEGYEELEALFESYEEPLDLNND</sequence>
<dbReference type="PANTHER" id="PTHR36121:SF1">
    <property type="entry name" value="PROTEIN SXY"/>
    <property type="match status" value="1"/>
</dbReference>
<accession>A0A9X1XLZ7</accession>
<dbReference type="PANTHER" id="PTHR36121">
    <property type="entry name" value="PROTEIN SXY"/>
    <property type="match status" value="1"/>
</dbReference>
<dbReference type="InterPro" id="IPR007077">
    <property type="entry name" value="TfoX_C"/>
</dbReference>
<proteinExistence type="predicted"/>
<evidence type="ECO:0000259" key="1">
    <source>
        <dbReference type="Pfam" id="PF04994"/>
    </source>
</evidence>
<dbReference type="Pfam" id="PF04994">
    <property type="entry name" value="TfoX_C"/>
    <property type="match status" value="1"/>
</dbReference>
<dbReference type="InterPro" id="IPR047525">
    <property type="entry name" value="TfoX-like"/>
</dbReference>
<comment type="caution">
    <text evidence="2">The sequence shown here is derived from an EMBL/GenBank/DDBJ whole genome shotgun (WGS) entry which is preliminary data.</text>
</comment>
<protein>
    <submittedName>
        <fullName evidence="2">TfoX/Sxy family protein</fullName>
    </submittedName>
</protein>
<dbReference type="EMBL" id="JAJHVV010000011">
    <property type="protein sequence ID" value="MCK6264926.1"/>
    <property type="molecule type" value="Genomic_DNA"/>
</dbReference>
<feature type="domain" description="TfoX C-terminal" evidence="1">
    <location>
        <begin position="2"/>
        <end position="79"/>
    </location>
</feature>
<dbReference type="Gene3D" id="1.10.150.20">
    <property type="entry name" value="5' to 3' exonuclease, C-terminal subdomain"/>
    <property type="match status" value="1"/>
</dbReference>
<dbReference type="RefSeq" id="WP_248010010.1">
    <property type="nucleotide sequence ID" value="NZ_JAJHVV010000011.1"/>
</dbReference>
<evidence type="ECO:0000313" key="3">
    <source>
        <dbReference type="Proteomes" id="UP001139559"/>
    </source>
</evidence>